<dbReference type="Pfam" id="PF01151">
    <property type="entry name" value="ELO"/>
    <property type="match status" value="1"/>
</dbReference>
<dbReference type="GO" id="GO:0019367">
    <property type="term" value="P:fatty acid elongation, saturated fatty acid"/>
    <property type="evidence" value="ECO:0007669"/>
    <property type="project" value="TreeGrafter"/>
</dbReference>
<evidence type="ECO:0000313" key="12">
    <source>
        <dbReference type="Proteomes" id="UP001165063"/>
    </source>
</evidence>
<evidence type="ECO:0000313" key="11">
    <source>
        <dbReference type="EMBL" id="GMG19787.1"/>
    </source>
</evidence>
<accession>A0A9W7DGS4</accession>
<dbReference type="GO" id="GO:0009922">
    <property type="term" value="F:fatty acid elongase activity"/>
    <property type="evidence" value="ECO:0007669"/>
    <property type="project" value="InterPro"/>
</dbReference>
<reference evidence="11" key="1">
    <citation type="submission" date="2023-04" db="EMBL/GenBank/DDBJ databases">
        <title>Ambrosiozyma monospora NBRC 1965.</title>
        <authorList>
            <person name="Ichikawa N."/>
            <person name="Sato H."/>
            <person name="Tonouchi N."/>
        </authorList>
    </citation>
    <scope>NUCLEOTIDE SEQUENCE</scope>
    <source>
        <strain evidence="11">NBRC 1965</strain>
    </source>
</reference>
<evidence type="ECO:0000256" key="7">
    <source>
        <dbReference type="ARBA" id="ARBA00023098"/>
    </source>
</evidence>
<dbReference type="GO" id="GO:0042761">
    <property type="term" value="P:very long-chain fatty acid biosynthetic process"/>
    <property type="evidence" value="ECO:0007669"/>
    <property type="project" value="TreeGrafter"/>
</dbReference>
<evidence type="ECO:0000256" key="5">
    <source>
        <dbReference type="ARBA" id="ARBA00022832"/>
    </source>
</evidence>
<dbReference type="InterPro" id="IPR002076">
    <property type="entry name" value="ELO_fam"/>
</dbReference>
<feature type="transmembrane region" description="Helical" evidence="10">
    <location>
        <begin position="327"/>
        <end position="348"/>
    </location>
</feature>
<feature type="transmembrane region" description="Helical" evidence="10">
    <location>
        <begin position="163"/>
        <end position="181"/>
    </location>
</feature>
<evidence type="ECO:0000256" key="1">
    <source>
        <dbReference type="ARBA" id="ARBA00004141"/>
    </source>
</evidence>
<keyword evidence="4 10" id="KW-0812">Transmembrane</keyword>
<proteinExistence type="inferred from homology"/>
<dbReference type="EC" id="2.3.1.-" evidence="10"/>
<feature type="transmembrane region" description="Helical" evidence="10">
    <location>
        <begin position="293"/>
        <end position="315"/>
    </location>
</feature>
<dbReference type="GO" id="GO:0030148">
    <property type="term" value="P:sphingolipid biosynthetic process"/>
    <property type="evidence" value="ECO:0007669"/>
    <property type="project" value="TreeGrafter"/>
</dbReference>
<evidence type="ECO:0000256" key="2">
    <source>
        <dbReference type="ARBA" id="ARBA00022516"/>
    </source>
</evidence>
<keyword evidence="2 10" id="KW-0444">Lipid biosynthesis</keyword>
<dbReference type="Proteomes" id="UP001165063">
    <property type="component" value="Unassembled WGS sequence"/>
</dbReference>
<sequence length="405" mass="47004">MKILLRSRLQDFTSTYTWPTSYSLNNINRFGIVSMSITTEPILTNTTEGISDVALNITSGFSYWSVFPDPNIFKFPRLASYPLPECPVEWGSYVKDTLYPLTIEWYSPFLCACAYFVIFLWLNKIVKKRQIAVFKKGNPDAHDIPKRLPPAPIAFSKTPAFKYLVLLHNVFLCVFSLWSFLGVTMNIHHTRTERIPSIVSSQLNEASSAASSGWDNFVYSICDLNNGILLDHDGFKGLNFYAYWFYMSKYYEMIDTVIILMKGRQAMFLQIFHHAGAVLCMWTGARFASPPCWIFVVFNSCVHTVMYFYYTLCCLHFPVPVKFKKSLTSFQIIQFIIGACVISSHQFMNYFDLDSGEYKNCVPDIEKHLSIICNVWFCIFLTYLFRQFFVQSYQKKLKKLQKKID</sequence>
<evidence type="ECO:0000256" key="6">
    <source>
        <dbReference type="ARBA" id="ARBA00022989"/>
    </source>
</evidence>
<name>A0A9W7DGS4_AMBMO</name>
<dbReference type="GO" id="GO:0005789">
    <property type="term" value="C:endoplasmic reticulum membrane"/>
    <property type="evidence" value="ECO:0007669"/>
    <property type="project" value="TreeGrafter"/>
</dbReference>
<comment type="catalytic activity">
    <reaction evidence="10">
        <text>an acyl-CoA + malonyl-CoA + H(+) = a 3-oxoacyl-CoA + CO2 + CoA</text>
        <dbReference type="Rhea" id="RHEA:50252"/>
        <dbReference type="ChEBI" id="CHEBI:15378"/>
        <dbReference type="ChEBI" id="CHEBI:16526"/>
        <dbReference type="ChEBI" id="CHEBI:57287"/>
        <dbReference type="ChEBI" id="CHEBI:57384"/>
        <dbReference type="ChEBI" id="CHEBI:58342"/>
        <dbReference type="ChEBI" id="CHEBI:90726"/>
    </reaction>
    <physiologicalReaction direction="left-to-right" evidence="10">
        <dbReference type="Rhea" id="RHEA:50253"/>
    </physiologicalReaction>
</comment>
<evidence type="ECO:0000256" key="4">
    <source>
        <dbReference type="ARBA" id="ARBA00022692"/>
    </source>
</evidence>
<gene>
    <name evidence="11" type="ORF">Amon01_000073600</name>
</gene>
<dbReference type="AlphaFoldDB" id="A0A9W7DGS4"/>
<dbReference type="GO" id="GO:0034626">
    <property type="term" value="P:fatty acid elongation, polyunsaturated fatty acid"/>
    <property type="evidence" value="ECO:0007669"/>
    <property type="project" value="TreeGrafter"/>
</dbReference>
<keyword evidence="12" id="KW-1185">Reference proteome</keyword>
<organism evidence="11 12">
    <name type="scientific">Ambrosiozyma monospora</name>
    <name type="common">Yeast</name>
    <name type="synonym">Endomycopsis monosporus</name>
    <dbReference type="NCBI Taxonomy" id="43982"/>
    <lineage>
        <taxon>Eukaryota</taxon>
        <taxon>Fungi</taxon>
        <taxon>Dikarya</taxon>
        <taxon>Ascomycota</taxon>
        <taxon>Saccharomycotina</taxon>
        <taxon>Pichiomycetes</taxon>
        <taxon>Pichiales</taxon>
        <taxon>Pichiaceae</taxon>
        <taxon>Ambrosiozyma</taxon>
    </lineage>
</organism>
<evidence type="ECO:0000256" key="8">
    <source>
        <dbReference type="ARBA" id="ARBA00023136"/>
    </source>
</evidence>
<keyword evidence="7 10" id="KW-0443">Lipid metabolism</keyword>
<evidence type="ECO:0000256" key="3">
    <source>
        <dbReference type="ARBA" id="ARBA00022679"/>
    </source>
</evidence>
<keyword evidence="3 10" id="KW-0808">Transferase</keyword>
<feature type="transmembrane region" description="Helical" evidence="10">
    <location>
        <begin position="368"/>
        <end position="389"/>
    </location>
</feature>
<dbReference type="PANTHER" id="PTHR11157:SF169">
    <property type="entry name" value="ELONGATION OF FATTY ACIDS PROTEIN"/>
    <property type="match status" value="1"/>
</dbReference>
<keyword evidence="9 10" id="KW-0275">Fatty acid biosynthesis</keyword>
<dbReference type="PANTHER" id="PTHR11157">
    <property type="entry name" value="FATTY ACID ACYL TRANSFERASE-RELATED"/>
    <property type="match status" value="1"/>
</dbReference>
<protein>
    <recommendedName>
        <fullName evidence="10">Elongation of fatty acids protein</fullName>
        <ecNumber evidence="10">2.3.1.-</ecNumber>
    </recommendedName>
</protein>
<comment type="caution">
    <text evidence="11">The sequence shown here is derived from an EMBL/GenBank/DDBJ whole genome shotgun (WGS) entry which is preliminary data.</text>
</comment>
<evidence type="ECO:0000256" key="10">
    <source>
        <dbReference type="RuleBase" id="RU361115"/>
    </source>
</evidence>
<keyword evidence="5 10" id="KW-0276">Fatty acid metabolism</keyword>
<keyword evidence="6 10" id="KW-1133">Transmembrane helix</keyword>
<comment type="similarity">
    <text evidence="10">Belongs to the ELO family.</text>
</comment>
<comment type="subcellular location">
    <subcellularLocation>
        <location evidence="1">Membrane</location>
        <topology evidence="1">Multi-pass membrane protein</topology>
    </subcellularLocation>
</comment>
<keyword evidence="8 10" id="KW-0472">Membrane</keyword>
<dbReference type="EMBL" id="BSXU01000205">
    <property type="protein sequence ID" value="GMG19787.1"/>
    <property type="molecule type" value="Genomic_DNA"/>
</dbReference>
<dbReference type="GO" id="GO:0034625">
    <property type="term" value="P:fatty acid elongation, monounsaturated fatty acid"/>
    <property type="evidence" value="ECO:0007669"/>
    <property type="project" value="TreeGrafter"/>
</dbReference>
<dbReference type="OrthoDB" id="10259681at2759"/>
<evidence type="ECO:0000256" key="9">
    <source>
        <dbReference type="ARBA" id="ARBA00023160"/>
    </source>
</evidence>
<feature type="transmembrane region" description="Helical" evidence="10">
    <location>
        <begin position="105"/>
        <end position="122"/>
    </location>
</feature>